<dbReference type="Proteomes" id="UP001224122">
    <property type="component" value="Unassembled WGS sequence"/>
</dbReference>
<protein>
    <submittedName>
        <fullName evidence="2">DNA-directed RNA polymerase specialized sigma54-like protein</fullName>
    </submittedName>
</protein>
<proteinExistence type="predicted"/>
<keyword evidence="1" id="KW-1133">Transmembrane helix</keyword>
<evidence type="ECO:0000313" key="3">
    <source>
        <dbReference type="Proteomes" id="UP001224122"/>
    </source>
</evidence>
<dbReference type="EMBL" id="JAUSTW010000004">
    <property type="protein sequence ID" value="MDQ0199405.1"/>
    <property type="molecule type" value="Genomic_DNA"/>
</dbReference>
<name>A0ABT9XUZ8_9BACI</name>
<comment type="caution">
    <text evidence="2">The sequence shown here is derived from an EMBL/GenBank/DDBJ whole genome shotgun (WGS) entry which is preliminary data.</text>
</comment>
<gene>
    <name evidence="2" type="ORF">J2S10_002587</name>
</gene>
<keyword evidence="1" id="KW-0812">Transmembrane</keyword>
<accession>A0ABT9XUZ8</accession>
<evidence type="ECO:0000313" key="2">
    <source>
        <dbReference type="EMBL" id="MDQ0199405.1"/>
    </source>
</evidence>
<evidence type="ECO:0000256" key="1">
    <source>
        <dbReference type="SAM" id="Phobius"/>
    </source>
</evidence>
<reference evidence="2 3" key="1">
    <citation type="submission" date="2023-07" db="EMBL/GenBank/DDBJ databases">
        <title>Genomic Encyclopedia of Type Strains, Phase IV (KMG-IV): sequencing the most valuable type-strain genomes for metagenomic binning, comparative biology and taxonomic classification.</title>
        <authorList>
            <person name="Goeker M."/>
        </authorList>
    </citation>
    <scope>NUCLEOTIDE SEQUENCE [LARGE SCALE GENOMIC DNA]</scope>
    <source>
        <strain evidence="2 3">DSM 27594</strain>
    </source>
</reference>
<organism evidence="2 3">
    <name type="scientific">Neobacillus ginsengisoli</name>
    <dbReference type="NCBI Taxonomy" id="904295"/>
    <lineage>
        <taxon>Bacteria</taxon>
        <taxon>Bacillati</taxon>
        <taxon>Bacillota</taxon>
        <taxon>Bacilli</taxon>
        <taxon>Bacillales</taxon>
        <taxon>Bacillaceae</taxon>
        <taxon>Neobacillus</taxon>
    </lineage>
</organism>
<keyword evidence="1" id="KW-0472">Membrane</keyword>
<keyword evidence="3" id="KW-1185">Reference proteome</keyword>
<feature type="transmembrane region" description="Helical" evidence="1">
    <location>
        <begin position="24"/>
        <end position="44"/>
    </location>
</feature>
<sequence length="66" mass="7928">MHKKNNIVKLKTYKKLKKRKNKRGYVLLSVYLSIVSVLYAFLYFNVKSHDTLDIKTFTETHAFLYK</sequence>